<keyword evidence="5" id="KW-0808">Transferase</keyword>
<dbReference type="Pfam" id="PF00856">
    <property type="entry name" value="SET"/>
    <property type="match status" value="1"/>
</dbReference>
<dbReference type="PROSITE" id="PS50280">
    <property type="entry name" value="SET"/>
    <property type="match status" value="1"/>
</dbReference>
<dbReference type="InterPro" id="IPR001214">
    <property type="entry name" value="SET_dom"/>
</dbReference>
<evidence type="ECO:0000256" key="2">
    <source>
        <dbReference type="ARBA" id="ARBA00004286"/>
    </source>
</evidence>
<feature type="domain" description="Pre-SET" evidence="15">
    <location>
        <begin position="70"/>
        <end position="123"/>
    </location>
</feature>
<dbReference type="EC" id="2.1.1.357" evidence="12"/>
<sequence>MAEQLPPGQPIGAGRGRGYAMAAGRDVSGGLEAVAVALWPPGETPPPFQYSPDSVPGADGAIDPTEVTFPGCPCRAHSCTARSCPCLRHGERCRVLQSAAPLFECNAMCRCGDGCQNRVVQRGLQVRLEVFKTAKKGWGVRALEAIAEGTFVCEYAGEVLGFAEARRRIRAQTAQDSNYIIAVREHLHSGQVMETFVDPTYIGNVGRFLNHSCEPNLVMVPVRVDSMVPKLALFAATDISAGEELCYDYSGRFRNLPLTEGEQKASEEGNVLRKPCFCGSQTCAAFLPWDGSLFPAADTHSESSP</sequence>
<protein>
    <recommendedName>
        <fullName evidence="13">Histone-lysine N-methyltransferase SETMAR</fullName>
        <ecNumber evidence="12">2.1.1.357</ecNumber>
    </recommendedName>
</protein>
<dbReference type="SUPFAM" id="SSF82199">
    <property type="entry name" value="SET domain"/>
    <property type="match status" value="1"/>
</dbReference>
<evidence type="ECO:0000256" key="4">
    <source>
        <dbReference type="ARBA" id="ARBA00022603"/>
    </source>
</evidence>
<keyword evidence="10" id="KW-0539">Nucleus</keyword>
<evidence type="ECO:0000256" key="11">
    <source>
        <dbReference type="ARBA" id="ARBA00050654"/>
    </source>
</evidence>
<evidence type="ECO:0000256" key="5">
    <source>
        <dbReference type="ARBA" id="ARBA00022679"/>
    </source>
</evidence>
<evidence type="ECO:0000256" key="13">
    <source>
        <dbReference type="ARBA" id="ARBA00067917"/>
    </source>
</evidence>
<evidence type="ECO:0000256" key="3">
    <source>
        <dbReference type="ARBA" id="ARBA00022454"/>
    </source>
</evidence>
<dbReference type="GO" id="GO:0008270">
    <property type="term" value="F:zinc ion binding"/>
    <property type="evidence" value="ECO:0007669"/>
    <property type="project" value="InterPro"/>
</dbReference>
<evidence type="ECO:0000259" key="15">
    <source>
        <dbReference type="PROSITE" id="PS50867"/>
    </source>
</evidence>
<evidence type="ECO:0000256" key="8">
    <source>
        <dbReference type="ARBA" id="ARBA00022833"/>
    </source>
</evidence>
<dbReference type="CDD" id="cd10544">
    <property type="entry name" value="SET_SETMAR"/>
    <property type="match status" value="1"/>
</dbReference>
<dbReference type="Ensembl" id="ENSPSTT00000005827.1">
    <property type="protein sequence ID" value="ENSPSTP00000005552.1"/>
    <property type="gene ID" value="ENSPSTG00000003922.1"/>
</dbReference>
<reference evidence="17" key="2">
    <citation type="submission" date="2025-09" db="UniProtKB">
        <authorList>
            <consortium name="Ensembl"/>
        </authorList>
    </citation>
    <scope>IDENTIFICATION</scope>
</reference>
<name>A0A8C9ETB5_PAVCR</name>
<dbReference type="InterPro" id="IPR050973">
    <property type="entry name" value="H3K9_Histone-Lys_N-MTase"/>
</dbReference>
<dbReference type="Pfam" id="PF05033">
    <property type="entry name" value="Pre-SET"/>
    <property type="match status" value="1"/>
</dbReference>
<accession>A0A8C9ETB5</accession>
<evidence type="ECO:0000256" key="12">
    <source>
        <dbReference type="ARBA" id="ARBA00066810"/>
    </source>
</evidence>
<keyword evidence="6" id="KW-0949">S-adenosyl-L-methionine</keyword>
<evidence type="ECO:0000256" key="7">
    <source>
        <dbReference type="ARBA" id="ARBA00022723"/>
    </source>
</evidence>
<dbReference type="FunFam" id="2.170.270.10:FF:000041">
    <property type="entry name" value="Histone-lysine N-methyltransferase SETMAR"/>
    <property type="match status" value="1"/>
</dbReference>
<proteinExistence type="predicted"/>
<dbReference type="AlphaFoldDB" id="A0A8C9ETB5"/>
<dbReference type="GO" id="GO:0005634">
    <property type="term" value="C:nucleus"/>
    <property type="evidence" value="ECO:0007669"/>
    <property type="project" value="UniProtKB-SubCell"/>
</dbReference>
<evidence type="ECO:0000256" key="9">
    <source>
        <dbReference type="ARBA" id="ARBA00022853"/>
    </source>
</evidence>
<keyword evidence="3" id="KW-0158">Chromosome</keyword>
<evidence type="ECO:0000259" key="16">
    <source>
        <dbReference type="PROSITE" id="PS50868"/>
    </source>
</evidence>
<evidence type="ECO:0000313" key="18">
    <source>
        <dbReference type="Proteomes" id="UP000694428"/>
    </source>
</evidence>
<dbReference type="PROSITE" id="PS50868">
    <property type="entry name" value="POST_SET"/>
    <property type="match status" value="1"/>
</dbReference>
<evidence type="ECO:0000313" key="17">
    <source>
        <dbReference type="Ensembl" id="ENSPSTP00000005552.1"/>
    </source>
</evidence>
<keyword evidence="4" id="KW-0489">Methyltransferase</keyword>
<dbReference type="GO" id="GO:0005694">
    <property type="term" value="C:chromosome"/>
    <property type="evidence" value="ECO:0007669"/>
    <property type="project" value="UniProtKB-SubCell"/>
</dbReference>
<dbReference type="SMART" id="SM00317">
    <property type="entry name" value="SET"/>
    <property type="match status" value="1"/>
</dbReference>
<feature type="domain" description="SET" evidence="14">
    <location>
        <begin position="126"/>
        <end position="250"/>
    </location>
</feature>
<keyword evidence="7" id="KW-0479">Metal-binding</keyword>
<reference evidence="17" key="1">
    <citation type="submission" date="2025-08" db="UniProtKB">
        <authorList>
            <consortium name="Ensembl"/>
        </authorList>
    </citation>
    <scope>IDENTIFICATION</scope>
</reference>
<dbReference type="SMART" id="SM00468">
    <property type="entry name" value="PreSET"/>
    <property type="match status" value="1"/>
</dbReference>
<dbReference type="InterPro" id="IPR007728">
    <property type="entry name" value="Pre-SET_dom"/>
</dbReference>
<dbReference type="PANTHER" id="PTHR46223">
    <property type="entry name" value="HISTONE-LYSINE N-METHYLTRANSFERASE SUV39H"/>
    <property type="match status" value="1"/>
</dbReference>
<dbReference type="GO" id="GO:0032259">
    <property type="term" value="P:methylation"/>
    <property type="evidence" value="ECO:0007669"/>
    <property type="project" value="UniProtKB-KW"/>
</dbReference>
<feature type="domain" description="Post-SET" evidence="16">
    <location>
        <begin position="272"/>
        <end position="288"/>
    </location>
</feature>
<keyword evidence="9" id="KW-0156">Chromatin regulator</keyword>
<evidence type="ECO:0000256" key="6">
    <source>
        <dbReference type="ARBA" id="ARBA00022691"/>
    </source>
</evidence>
<keyword evidence="8" id="KW-0862">Zinc</keyword>
<evidence type="ECO:0000256" key="1">
    <source>
        <dbReference type="ARBA" id="ARBA00004123"/>
    </source>
</evidence>
<evidence type="ECO:0000259" key="14">
    <source>
        <dbReference type="PROSITE" id="PS50280"/>
    </source>
</evidence>
<keyword evidence="18" id="KW-1185">Reference proteome</keyword>
<dbReference type="Proteomes" id="UP000694428">
    <property type="component" value="Unplaced"/>
</dbReference>
<comment type="subcellular location">
    <subcellularLocation>
        <location evidence="2">Chromosome</location>
    </subcellularLocation>
    <subcellularLocation>
        <location evidence="1">Nucleus</location>
    </subcellularLocation>
</comment>
<evidence type="ECO:0000256" key="10">
    <source>
        <dbReference type="ARBA" id="ARBA00023242"/>
    </source>
</evidence>
<dbReference type="InterPro" id="IPR046341">
    <property type="entry name" value="SET_dom_sf"/>
</dbReference>
<dbReference type="PROSITE" id="PS50867">
    <property type="entry name" value="PRE_SET"/>
    <property type="match status" value="1"/>
</dbReference>
<dbReference type="PANTHER" id="PTHR46223:SF3">
    <property type="entry name" value="HISTONE-LYSINE N-METHYLTRANSFERASE SET-23"/>
    <property type="match status" value="1"/>
</dbReference>
<dbReference type="Gene3D" id="2.170.270.10">
    <property type="entry name" value="SET domain"/>
    <property type="match status" value="1"/>
</dbReference>
<comment type="catalytic activity">
    <reaction evidence="11">
        <text>L-lysyl(36)-[histone H3] + 2 S-adenosyl-L-methionine = N(6),N(6)-dimethyl-L-lysyl(36)-[histone H3] + 2 S-adenosyl-L-homocysteine + 2 H(+)</text>
        <dbReference type="Rhea" id="RHEA:60308"/>
        <dbReference type="Rhea" id="RHEA-COMP:9785"/>
        <dbReference type="Rhea" id="RHEA-COMP:9787"/>
        <dbReference type="ChEBI" id="CHEBI:15378"/>
        <dbReference type="ChEBI" id="CHEBI:29969"/>
        <dbReference type="ChEBI" id="CHEBI:57856"/>
        <dbReference type="ChEBI" id="CHEBI:59789"/>
        <dbReference type="ChEBI" id="CHEBI:61976"/>
        <dbReference type="EC" id="2.1.1.357"/>
    </reaction>
</comment>
<organism evidence="17 18">
    <name type="scientific">Pavo cristatus</name>
    <name type="common">Indian peafowl</name>
    <name type="synonym">Blue peafowl</name>
    <dbReference type="NCBI Taxonomy" id="9049"/>
    <lineage>
        <taxon>Eukaryota</taxon>
        <taxon>Metazoa</taxon>
        <taxon>Chordata</taxon>
        <taxon>Craniata</taxon>
        <taxon>Vertebrata</taxon>
        <taxon>Euteleostomi</taxon>
        <taxon>Archelosauria</taxon>
        <taxon>Archosauria</taxon>
        <taxon>Dinosauria</taxon>
        <taxon>Saurischia</taxon>
        <taxon>Theropoda</taxon>
        <taxon>Coelurosauria</taxon>
        <taxon>Aves</taxon>
        <taxon>Neognathae</taxon>
        <taxon>Galloanserae</taxon>
        <taxon>Galliformes</taxon>
        <taxon>Phasianidae</taxon>
        <taxon>Phasianinae</taxon>
        <taxon>Pavo</taxon>
    </lineage>
</organism>
<dbReference type="InterPro" id="IPR003616">
    <property type="entry name" value="Post-SET_dom"/>
</dbReference>
<dbReference type="GO" id="GO:0140954">
    <property type="term" value="F:histone H3K36 dimethyltransferase activity"/>
    <property type="evidence" value="ECO:0007669"/>
    <property type="project" value="UniProtKB-EC"/>
</dbReference>